<evidence type="ECO:0000313" key="1">
    <source>
        <dbReference type="EMBL" id="GBB95546.1"/>
    </source>
</evidence>
<dbReference type="AlphaFoldDB" id="A0A2Z6RU07"/>
<protein>
    <submittedName>
        <fullName evidence="1">Uncharacterized protein</fullName>
    </submittedName>
</protein>
<gene>
    <name evidence="1" type="ORF">RclHR1_02560006</name>
</gene>
<accession>A0A2Z6RU07</accession>
<reference evidence="1 2" key="1">
    <citation type="submission" date="2017-11" db="EMBL/GenBank/DDBJ databases">
        <title>The genome of Rhizophagus clarus HR1 reveals common genetic basis of auxotrophy among arbuscular mycorrhizal fungi.</title>
        <authorList>
            <person name="Kobayashi Y."/>
        </authorList>
    </citation>
    <scope>NUCLEOTIDE SEQUENCE [LARGE SCALE GENOMIC DNA]</scope>
    <source>
        <strain evidence="1 2">HR1</strain>
    </source>
</reference>
<comment type="caution">
    <text evidence="1">The sequence shown here is derived from an EMBL/GenBank/DDBJ whole genome shotgun (WGS) entry which is preliminary data.</text>
</comment>
<sequence>MYPDPRNKNEDTIVHDYVHDTFKEMFYDSNYEIIWADTESIFSREHGSTYGRSKAKSDPTTFARLSSFVRVIITSRRNTSELKSFGGHICEGYIYLGMMDLEYDGIYRYQKSN</sequence>
<dbReference type="EMBL" id="BEXD01001735">
    <property type="protein sequence ID" value="GBB95546.1"/>
    <property type="molecule type" value="Genomic_DNA"/>
</dbReference>
<evidence type="ECO:0000313" key="2">
    <source>
        <dbReference type="Proteomes" id="UP000247702"/>
    </source>
</evidence>
<keyword evidence="2" id="KW-1185">Reference proteome</keyword>
<proteinExistence type="predicted"/>
<name>A0A2Z6RU07_9GLOM</name>
<dbReference type="Proteomes" id="UP000247702">
    <property type="component" value="Unassembled WGS sequence"/>
</dbReference>
<organism evidence="1 2">
    <name type="scientific">Rhizophagus clarus</name>
    <dbReference type="NCBI Taxonomy" id="94130"/>
    <lineage>
        <taxon>Eukaryota</taxon>
        <taxon>Fungi</taxon>
        <taxon>Fungi incertae sedis</taxon>
        <taxon>Mucoromycota</taxon>
        <taxon>Glomeromycotina</taxon>
        <taxon>Glomeromycetes</taxon>
        <taxon>Glomerales</taxon>
        <taxon>Glomeraceae</taxon>
        <taxon>Rhizophagus</taxon>
    </lineage>
</organism>